<evidence type="ECO:0008006" key="4">
    <source>
        <dbReference type="Google" id="ProtNLM"/>
    </source>
</evidence>
<evidence type="ECO:0000313" key="2">
    <source>
        <dbReference type="Ensembl" id="ENSMMOP00000002627.1"/>
    </source>
</evidence>
<evidence type="ECO:0000313" key="3">
    <source>
        <dbReference type="Proteomes" id="UP000261620"/>
    </source>
</evidence>
<dbReference type="GO" id="GO:0005929">
    <property type="term" value="C:cilium"/>
    <property type="evidence" value="ECO:0007669"/>
    <property type="project" value="TreeGrafter"/>
</dbReference>
<accession>A0A3Q3VUZ0</accession>
<dbReference type="SUPFAM" id="SSF48371">
    <property type="entry name" value="ARM repeat"/>
    <property type="match status" value="1"/>
</dbReference>
<keyword evidence="1" id="KW-0472">Membrane</keyword>
<dbReference type="AlphaFoldDB" id="A0A3Q3VUZ0"/>
<dbReference type="Proteomes" id="UP000261620">
    <property type="component" value="Unplaced"/>
</dbReference>
<name>A0A3Q3VUZ0_MOLML</name>
<dbReference type="InterPro" id="IPR016024">
    <property type="entry name" value="ARM-type_fold"/>
</dbReference>
<sequence>HYSCRSQTQILEFLVFLYSLNCCLLEFLSLCHWVLFQVFDAFKARLQESNSKVNLYALESLLKIIPSLKDNLSQVVNILVPAIVDNHLNSKNSAIYSAAIRAINALTLHLDNILLLQPLCTKAQFLNGKAKVDLVEKVAELYPRKPQMVEQKVLPLLWHLLGTPTHSGIIHGRGSSVRGATVNLCQALHAQMGPSLVDLAACQSASVHKSLNELLRTFATSRSPEETGRLAPTGRPCASLRCAYVAEQVLQVVVGGTLPLVL</sequence>
<dbReference type="InterPro" id="IPR011989">
    <property type="entry name" value="ARM-like"/>
</dbReference>
<feature type="transmembrane region" description="Helical" evidence="1">
    <location>
        <begin position="15"/>
        <end position="36"/>
    </location>
</feature>
<keyword evidence="3" id="KW-1185">Reference proteome</keyword>
<dbReference type="Gene3D" id="1.25.10.10">
    <property type="entry name" value="Leucine-rich Repeat Variant"/>
    <property type="match status" value="1"/>
</dbReference>
<dbReference type="GO" id="GO:0008017">
    <property type="term" value="F:microtubule binding"/>
    <property type="evidence" value="ECO:0007669"/>
    <property type="project" value="TreeGrafter"/>
</dbReference>
<dbReference type="GO" id="GO:0005881">
    <property type="term" value="C:cytoplasmic microtubule"/>
    <property type="evidence" value="ECO:0007669"/>
    <property type="project" value="TreeGrafter"/>
</dbReference>
<evidence type="ECO:0000256" key="1">
    <source>
        <dbReference type="SAM" id="Phobius"/>
    </source>
</evidence>
<proteinExistence type="predicted"/>
<keyword evidence="1" id="KW-0812">Transmembrane</keyword>
<organism evidence="2 3">
    <name type="scientific">Mola mola</name>
    <name type="common">Ocean sunfish</name>
    <name type="synonym">Tetraodon mola</name>
    <dbReference type="NCBI Taxonomy" id="94237"/>
    <lineage>
        <taxon>Eukaryota</taxon>
        <taxon>Metazoa</taxon>
        <taxon>Chordata</taxon>
        <taxon>Craniata</taxon>
        <taxon>Vertebrata</taxon>
        <taxon>Euteleostomi</taxon>
        <taxon>Actinopterygii</taxon>
        <taxon>Neopterygii</taxon>
        <taxon>Teleostei</taxon>
        <taxon>Neoteleostei</taxon>
        <taxon>Acanthomorphata</taxon>
        <taxon>Eupercaria</taxon>
        <taxon>Tetraodontiformes</taxon>
        <taxon>Molidae</taxon>
        <taxon>Mola</taxon>
    </lineage>
</organism>
<dbReference type="Ensembl" id="ENSMMOT00000002669.1">
    <property type="protein sequence ID" value="ENSMMOP00000002627.1"/>
    <property type="gene ID" value="ENSMMOG00000002136.1"/>
</dbReference>
<keyword evidence="1" id="KW-1133">Transmembrane helix</keyword>
<dbReference type="PANTHER" id="PTHR21567:SF87">
    <property type="entry name" value="CRESCERIN-LIKE PROTEIN CHE-12"/>
    <property type="match status" value="1"/>
</dbReference>
<dbReference type="PANTHER" id="PTHR21567">
    <property type="entry name" value="CLASP"/>
    <property type="match status" value="1"/>
</dbReference>
<reference evidence="2" key="1">
    <citation type="submission" date="2025-08" db="UniProtKB">
        <authorList>
            <consortium name="Ensembl"/>
        </authorList>
    </citation>
    <scope>IDENTIFICATION</scope>
</reference>
<dbReference type="GO" id="GO:0000226">
    <property type="term" value="P:microtubule cytoskeleton organization"/>
    <property type="evidence" value="ECO:0007669"/>
    <property type="project" value="TreeGrafter"/>
</dbReference>
<protein>
    <recommendedName>
        <fullName evidence="4">TOG domain-containing protein</fullName>
    </recommendedName>
</protein>
<reference evidence="2" key="2">
    <citation type="submission" date="2025-09" db="UniProtKB">
        <authorList>
            <consortium name="Ensembl"/>
        </authorList>
    </citation>
    <scope>IDENTIFICATION</scope>
</reference>